<proteinExistence type="predicted"/>
<organism evidence="2">
    <name type="scientific">viral metagenome</name>
    <dbReference type="NCBI Taxonomy" id="1070528"/>
    <lineage>
        <taxon>unclassified sequences</taxon>
        <taxon>metagenomes</taxon>
        <taxon>organismal metagenomes</taxon>
    </lineage>
</organism>
<dbReference type="InterPro" id="IPR029044">
    <property type="entry name" value="Nucleotide-diphossugar_trans"/>
</dbReference>
<evidence type="ECO:0000313" key="2">
    <source>
        <dbReference type="EMBL" id="QHS82048.1"/>
    </source>
</evidence>
<sequence length="247" mass="29172">MTTVSILTITQHKRFICLKNLYDIIQAQTYLEIKEWIIVEGSQNIELKQNNIENIEIFINEKKDLTNIKMRLIKSDDILPLSDLRNLGNDNCLGDIIVCMDDDDYYPPISVNHTVEKLNKYNRLIAGCSGIYLYDFKLNKLYKCSGYHNNHSTNNCMAYKREYLKNHRYKDGLHFAEEYSFTNGFTEPMIPLNPEKCIIVSIHEYNTVDKQKWITDNEFISEVKDKNILDIIPHKIFENMKEAFYFE</sequence>
<dbReference type="AlphaFoldDB" id="A0A6C0AQJ5"/>
<name>A0A6C0AQJ5_9ZZZZ</name>
<dbReference type="CDD" id="cd00761">
    <property type="entry name" value="Glyco_tranf_GTA_type"/>
    <property type="match status" value="1"/>
</dbReference>
<reference evidence="2" key="1">
    <citation type="journal article" date="2020" name="Nature">
        <title>Giant virus diversity and host interactions through global metagenomics.</title>
        <authorList>
            <person name="Schulz F."/>
            <person name="Roux S."/>
            <person name="Paez-Espino D."/>
            <person name="Jungbluth S."/>
            <person name="Walsh D.A."/>
            <person name="Denef V.J."/>
            <person name="McMahon K.D."/>
            <person name="Konstantinidis K.T."/>
            <person name="Eloe-Fadrosh E.A."/>
            <person name="Kyrpides N.C."/>
            <person name="Woyke T."/>
        </authorList>
    </citation>
    <scope>NUCLEOTIDE SEQUENCE</scope>
    <source>
        <strain evidence="2">GVMAG-S-1101165-79</strain>
    </source>
</reference>
<dbReference type="Pfam" id="PF00535">
    <property type="entry name" value="Glycos_transf_2"/>
    <property type="match status" value="1"/>
</dbReference>
<dbReference type="SUPFAM" id="SSF53448">
    <property type="entry name" value="Nucleotide-diphospho-sugar transferases"/>
    <property type="match status" value="1"/>
</dbReference>
<feature type="domain" description="Glycosyltransferase 2-like" evidence="1">
    <location>
        <begin position="81"/>
        <end position="142"/>
    </location>
</feature>
<protein>
    <recommendedName>
        <fullName evidence="1">Glycosyltransferase 2-like domain-containing protein</fullName>
    </recommendedName>
</protein>
<dbReference type="Gene3D" id="3.90.550.10">
    <property type="entry name" value="Spore Coat Polysaccharide Biosynthesis Protein SpsA, Chain A"/>
    <property type="match status" value="1"/>
</dbReference>
<accession>A0A6C0AQJ5</accession>
<dbReference type="InterPro" id="IPR001173">
    <property type="entry name" value="Glyco_trans_2-like"/>
</dbReference>
<dbReference type="EMBL" id="MN740762">
    <property type="protein sequence ID" value="QHS82048.1"/>
    <property type="molecule type" value="Genomic_DNA"/>
</dbReference>
<evidence type="ECO:0000259" key="1">
    <source>
        <dbReference type="Pfam" id="PF00535"/>
    </source>
</evidence>